<gene>
    <name evidence="3" type="primary">betA_3</name>
    <name evidence="3" type="ORF">NCTC11685_07631</name>
</gene>
<proteinExistence type="inferred from homology"/>
<dbReference type="GO" id="GO:0050660">
    <property type="term" value="F:flavin adenine dinucleotide binding"/>
    <property type="evidence" value="ECO:0007669"/>
    <property type="project" value="InterPro"/>
</dbReference>
<name>A0A7H4PPF2_9ENTR</name>
<keyword evidence="3" id="KW-0560">Oxidoreductase</keyword>
<dbReference type="PANTHER" id="PTHR11552">
    <property type="entry name" value="GLUCOSE-METHANOL-CHOLINE GMC OXIDOREDUCTASE"/>
    <property type="match status" value="1"/>
</dbReference>
<dbReference type="EC" id="1.1.99.1" evidence="3"/>
<dbReference type="InterPro" id="IPR012132">
    <property type="entry name" value="GMC_OxRdtase"/>
</dbReference>
<dbReference type="Gene3D" id="3.30.410.40">
    <property type="match status" value="1"/>
</dbReference>
<evidence type="ECO:0000313" key="4">
    <source>
        <dbReference type="Proteomes" id="UP000254863"/>
    </source>
</evidence>
<dbReference type="EMBL" id="UGMS01000004">
    <property type="protein sequence ID" value="STW80275.1"/>
    <property type="molecule type" value="Genomic_DNA"/>
</dbReference>
<sequence>MVEAVKLSRALVQEGPLQALVIGEVPMVKGGTLAETDQQIAEEQRKTVKSNLHLSATAPMGNESDPIAVVDACGKVFGIAGLFVVDASLFPDVPLLRRPIRMRSWRQNISPAVFLAHRTRHSQPQDPKKERLCEQVRGDEHVCFGC</sequence>
<dbReference type="Gene3D" id="3.50.50.60">
    <property type="entry name" value="FAD/NAD(P)-binding domain"/>
    <property type="match status" value="1"/>
</dbReference>
<comment type="caution">
    <text evidence="3">The sequence shown here is derived from an EMBL/GenBank/DDBJ whole genome shotgun (WGS) entry which is preliminary data.</text>
</comment>
<evidence type="ECO:0000313" key="3">
    <source>
        <dbReference type="EMBL" id="STW80275.1"/>
    </source>
</evidence>
<organism evidence="3 4">
    <name type="scientific">Klebsiella michiganensis</name>
    <dbReference type="NCBI Taxonomy" id="1134687"/>
    <lineage>
        <taxon>Bacteria</taxon>
        <taxon>Pseudomonadati</taxon>
        <taxon>Pseudomonadota</taxon>
        <taxon>Gammaproteobacteria</taxon>
        <taxon>Enterobacterales</taxon>
        <taxon>Enterobacteriaceae</taxon>
        <taxon>Klebsiella/Raoultella group</taxon>
        <taxon>Klebsiella</taxon>
    </lineage>
</organism>
<dbReference type="Proteomes" id="UP000254863">
    <property type="component" value="Unassembled WGS sequence"/>
</dbReference>
<protein>
    <submittedName>
        <fullName evidence="3">Choline dehydrogenase</fullName>
        <ecNumber evidence="3">1.1.99.1</ecNumber>
    </submittedName>
</protein>
<accession>A0A7H4PPF2</accession>
<dbReference type="InterPro" id="IPR007867">
    <property type="entry name" value="GMC_OxRtase_C"/>
</dbReference>
<evidence type="ECO:0000259" key="2">
    <source>
        <dbReference type="Pfam" id="PF05199"/>
    </source>
</evidence>
<dbReference type="SUPFAM" id="SSF51905">
    <property type="entry name" value="FAD/NAD(P)-binding domain"/>
    <property type="match status" value="1"/>
</dbReference>
<dbReference type="Pfam" id="PF05199">
    <property type="entry name" value="GMC_oxred_C"/>
    <property type="match status" value="1"/>
</dbReference>
<feature type="domain" description="Glucose-methanol-choline oxidoreductase C-terminal" evidence="2">
    <location>
        <begin position="1"/>
        <end position="94"/>
    </location>
</feature>
<dbReference type="AlphaFoldDB" id="A0A7H4PPF2"/>
<reference evidence="3 4" key="1">
    <citation type="submission" date="2018-06" db="EMBL/GenBank/DDBJ databases">
        <authorList>
            <consortium name="Pathogen Informatics"/>
            <person name="Doyle S."/>
        </authorList>
    </citation>
    <scope>NUCLEOTIDE SEQUENCE [LARGE SCALE GENOMIC DNA]</scope>
    <source>
        <strain evidence="3 4">NCTC11685</strain>
    </source>
</reference>
<dbReference type="InterPro" id="IPR036188">
    <property type="entry name" value="FAD/NAD-bd_sf"/>
</dbReference>
<dbReference type="GO" id="GO:0008812">
    <property type="term" value="F:choline dehydrogenase activity"/>
    <property type="evidence" value="ECO:0007669"/>
    <property type="project" value="UniProtKB-EC"/>
</dbReference>
<evidence type="ECO:0000256" key="1">
    <source>
        <dbReference type="ARBA" id="ARBA00010790"/>
    </source>
</evidence>
<dbReference type="PANTHER" id="PTHR11552:SF147">
    <property type="entry name" value="CHOLINE DEHYDROGENASE, MITOCHONDRIAL"/>
    <property type="match status" value="1"/>
</dbReference>
<comment type="similarity">
    <text evidence="1">Belongs to the GMC oxidoreductase family.</text>
</comment>